<keyword evidence="4 5" id="KW-0440">LIM domain</keyword>
<dbReference type="Proteomes" id="UP000241769">
    <property type="component" value="Unassembled WGS sequence"/>
</dbReference>
<evidence type="ECO:0000256" key="5">
    <source>
        <dbReference type="PROSITE-ProRule" id="PRU00125"/>
    </source>
</evidence>
<evidence type="ECO:0000259" key="7">
    <source>
        <dbReference type="PROSITE" id="PS50023"/>
    </source>
</evidence>
<dbReference type="Gene3D" id="2.10.110.10">
    <property type="entry name" value="Cysteine Rich Protein"/>
    <property type="match status" value="2"/>
</dbReference>
<dbReference type="SUPFAM" id="SSF57716">
    <property type="entry name" value="Glucocorticoid receptor-like (DNA-binding domain)"/>
    <property type="match status" value="2"/>
</dbReference>
<protein>
    <recommendedName>
        <fullName evidence="7">LIM zinc-binding domain-containing protein</fullName>
    </recommendedName>
</protein>
<evidence type="ECO:0000313" key="9">
    <source>
        <dbReference type="Proteomes" id="UP000241769"/>
    </source>
</evidence>
<dbReference type="EMBL" id="MDYQ01000269">
    <property type="protein sequence ID" value="PRP77348.1"/>
    <property type="molecule type" value="Genomic_DNA"/>
</dbReference>
<evidence type="ECO:0000256" key="4">
    <source>
        <dbReference type="ARBA" id="ARBA00023038"/>
    </source>
</evidence>
<keyword evidence="3 5" id="KW-0862">Zinc</keyword>
<feature type="region of interest" description="Disordered" evidence="6">
    <location>
        <begin position="54"/>
        <end position="73"/>
    </location>
</feature>
<dbReference type="AlphaFoldDB" id="A0A2P6N059"/>
<keyword evidence="1 5" id="KW-0479">Metal-binding</keyword>
<feature type="compositionally biased region" description="Basic and acidic residues" evidence="6">
    <location>
        <begin position="147"/>
        <end position="197"/>
    </location>
</feature>
<proteinExistence type="predicted"/>
<dbReference type="GO" id="GO:0046872">
    <property type="term" value="F:metal ion binding"/>
    <property type="evidence" value="ECO:0007669"/>
    <property type="project" value="UniProtKB-KW"/>
</dbReference>
<feature type="domain" description="LIM zinc-binding" evidence="7">
    <location>
        <begin position="297"/>
        <end position="355"/>
    </location>
</feature>
<dbReference type="PANTHER" id="PTHR24207">
    <property type="entry name" value="ZYX102 PROTEIN"/>
    <property type="match status" value="1"/>
</dbReference>
<feature type="compositionally biased region" description="Basic and acidic residues" evidence="6">
    <location>
        <begin position="207"/>
        <end position="228"/>
    </location>
</feature>
<feature type="compositionally biased region" description="Basic and acidic residues" evidence="6">
    <location>
        <begin position="250"/>
        <end position="267"/>
    </location>
</feature>
<keyword evidence="9" id="KW-1185">Reference proteome</keyword>
<accession>A0A2P6N059</accession>
<dbReference type="PROSITE" id="PS00478">
    <property type="entry name" value="LIM_DOMAIN_1"/>
    <property type="match status" value="2"/>
</dbReference>
<evidence type="ECO:0000256" key="1">
    <source>
        <dbReference type="ARBA" id="ARBA00022723"/>
    </source>
</evidence>
<evidence type="ECO:0000256" key="2">
    <source>
        <dbReference type="ARBA" id="ARBA00022737"/>
    </source>
</evidence>
<feature type="compositionally biased region" description="Polar residues" evidence="6">
    <location>
        <begin position="92"/>
        <end position="102"/>
    </location>
</feature>
<keyword evidence="2" id="KW-0677">Repeat</keyword>
<feature type="domain" description="LIM zinc-binding" evidence="7">
    <location>
        <begin position="386"/>
        <end position="447"/>
    </location>
</feature>
<name>A0A2P6N059_9EUKA</name>
<dbReference type="SMART" id="SM00132">
    <property type="entry name" value="LIM"/>
    <property type="match status" value="2"/>
</dbReference>
<dbReference type="PANTHER" id="PTHR24207:SF2">
    <property type="entry name" value="ZYX102 PROTEIN"/>
    <property type="match status" value="1"/>
</dbReference>
<dbReference type="OrthoDB" id="1112565at2759"/>
<feature type="compositionally biased region" description="Pro residues" evidence="6">
    <location>
        <begin position="57"/>
        <end position="68"/>
    </location>
</feature>
<dbReference type="Pfam" id="PF00412">
    <property type="entry name" value="LIM"/>
    <property type="match status" value="2"/>
</dbReference>
<feature type="region of interest" description="Disordered" evidence="6">
    <location>
        <begin position="124"/>
        <end position="278"/>
    </location>
</feature>
<organism evidence="8 9">
    <name type="scientific">Planoprotostelium fungivorum</name>
    <dbReference type="NCBI Taxonomy" id="1890364"/>
    <lineage>
        <taxon>Eukaryota</taxon>
        <taxon>Amoebozoa</taxon>
        <taxon>Evosea</taxon>
        <taxon>Variosea</taxon>
        <taxon>Cavosteliida</taxon>
        <taxon>Cavosteliaceae</taxon>
        <taxon>Planoprotostelium</taxon>
    </lineage>
</organism>
<evidence type="ECO:0000256" key="3">
    <source>
        <dbReference type="ARBA" id="ARBA00022833"/>
    </source>
</evidence>
<evidence type="ECO:0000256" key="6">
    <source>
        <dbReference type="SAM" id="MobiDB-lite"/>
    </source>
</evidence>
<dbReference type="PROSITE" id="PS50023">
    <property type="entry name" value="LIM_DOMAIN_2"/>
    <property type="match status" value="2"/>
</dbReference>
<dbReference type="InterPro" id="IPR001781">
    <property type="entry name" value="Znf_LIM"/>
</dbReference>
<dbReference type="STRING" id="1890364.A0A2P6N059"/>
<sequence length="467" mass="53248">MPLKGPQVSGYERTSMMTKSNQDWMKSDFFRRSLRSDPMFQSQLHRLLAAFDEDDYPPMPTYPPPPTPEEANFKIPGLSVIADPTIRGYRMSQRQKLTSASEPSLAHVKQAAEKKTGSFFIVNKPQSAPESDEGDHHGTSSDIEDAEREKKEAEREKKEAEKREDETRKRGEEEKREEERRALERKIEEELHRRDMQDPITPSESNTRFEDRIKRIEDIHTRAAHDHASPSSSDRSTNKSLTMSQSTSGIDKRQTNKFNSSDEKRESTVFAPPVQKKRELVRGDTKKMLMSRSLSLMTCAGCHQDINTEYLTAMNQHWHPDHFRCFGCDRPVAGEFYEMEGKPSCRSCLDKSSLCGHCSRPVLDQFFKTQGGTMIHPECYGPFTGKICGGCGQYLSMGRTISAMEKQYHPQCFNCSLCRNSLERSNTFFMHQGTAICSTCSVQISRSRSQSVANNNRTIYKSASERG</sequence>
<evidence type="ECO:0000313" key="8">
    <source>
        <dbReference type="EMBL" id="PRP77348.1"/>
    </source>
</evidence>
<feature type="region of interest" description="Disordered" evidence="6">
    <location>
        <begin position="92"/>
        <end position="111"/>
    </location>
</feature>
<feature type="compositionally biased region" description="Polar residues" evidence="6">
    <location>
        <begin position="238"/>
        <end position="249"/>
    </location>
</feature>
<dbReference type="InParanoid" id="A0A2P6N059"/>
<reference evidence="8 9" key="1">
    <citation type="journal article" date="2018" name="Genome Biol. Evol.">
        <title>Multiple Roots of Fruiting Body Formation in Amoebozoa.</title>
        <authorList>
            <person name="Hillmann F."/>
            <person name="Forbes G."/>
            <person name="Novohradska S."/>
            <person name="Ferling I."/>
            <person name="Riege K."/>
            <person name="Groth M."/>
            <person name="Westermann M."/>
            <person name="Marz M."/>
            <person name="Spaller T."/>
            <person name="Winckler T."/>
            <person name="Schaap P."/>
            <person name="Glockner G."/>
        </authorList>
    </citation>
    <scope>NUCLEOTIDE SEQUENCE [LARGE SCALE GENOMIC DNA]</scope>
    <source>
        <strain evidence="8 9">Jena</strain>
    </source>
</reference>
<dbReference type="CDD" id="cd08368">
    <property type="entry name" value="LIM"/>
    <property type="match status" value="1"/>
</dbReference>
<gene>
    <name evidence="8" type="ORF">PROFUN_05593</name>
</gene>
<comment type="caution">
    <text evidence="8">The sequence shown here is derived from an EMBL/GenBank/DDBJ whole genome shotgun (WGS) entry which is preliminary data.</text>
</comment>